<dbReference type="OrthoDB" id="347420at2759"/>
<reference evidence="2" key="2">
    <citation type="submission" date="2013-10" db="EMBL/GenBank/DDBJ databases">
        <authorList>
            <person name="Aslett M."/>
        </authorList>
    </citation>
    <scope>NUCLEOTIDE SEQUENCE [LARGE SCALE GENOMIC DNA]</scope>
    <source>
        <strain evidence="2">Weybridge</strain>
    </source>
</reference>
<dbReference type="GeneID" id="25336564"/>
<gene>
    <name evidence="2" type="ORF">EMWEY_00025780</name>
</gene>
<evidence type="ECO:0000256" key="1">
    <source>
        <dbReference type="SAM" id="MobiDB-lite"/>
    </source>
</evidence>
<dbReference type="OMA" id="KLECARE"/>
<sequence length="666" mass="73394">MLSTSESAEVHETQTDPLFGTTLDTVEERIDHQLMVGLMPIHSPTADVPPPKLEFRPLRAAALTKVFGTFVALAIGFWLVSASGKTRSVPHVGGAMSEETYGLSKNAAGGEASTHDEDTASETTANDPSEEMRRLQTVRGLLPAASRLAAAIGTSEAENILSSVHKSFSVVGHTAGLALDSKRIEDSIKSGLQGLRLLHTVALRHAAALADDGTLVPSFSVLESEEVGTWVEDEIKHVFEGDTVLPFIVYMHSLKQSVIDISQRFTRARDRLSMVTPFRDERDEDRLISAAAELDWLLSLGERKRQMIERAATLKDCAISGVRIHLKYHVEEWIRTLQGSLELVHAHVDLVSNDLESSFENSSTLEHAVEDTGNIHTIRRKLAKVNDLLQGMRRAKQAVHESTSVEIGVSAFKEAEQLMKEAQDLVDDCWEAANTLSSRQVELSSSDVALLESAAAKTRVIVDEQKASIVASLSIVHNRCLDALHGDGTMMASAKHINSSVAEHLRSQAFSIEQMVASRYQGMQNIATQLRETKDLKDATSLLENLEEYLPIFVELNKRAVLLVLESYLHIMLEDDIQASVKIATRASSSKFLITGPNRMHFEDLRLQFDDAKKMANNASNLTEAVKAAANVSQHAYALNDFAEGRWRGQPDLFAEGRWRDQPDLP</sequence>
<protein>
    <submittedName>
        <fullName evidence="2">Uncharacterized protein</fullName>
    </submittedName>
</protein>
<accession>U6MBR3</accession>
<organism evidence="2 3">
    <name type="scientific">Eimeria maxima</name>
    <name type="common">Coccidian parasite</name>
    <dbReference type="NCBI Taxonomy" id="5804"/>
    <lineage>
        <taxon>Eukaryota</taxon>
        <taxon>Sar</taxon>
        <taxon>Alveolata</taxon>
        <taxon>Apicomplexa</taxon>
        <taxon>Conoidasida</taxon>
        <taxon>Coccidia</taxon>
        <taxon>Eucoccidiorida</taxon>
        <taxon>Eimeriorina</taxon>
        <taxon>Eimeriidae</taxon>
        <taxon>Eimeria</taxon>
    </lineage>
</organism>
<proteinExistence type="predicted"/>
<name>U6MBR3_EIMMA</name>
<feature type="region of interest" description="Disordered" evidence="1">
    <location>
        <begin position="106"/>
        <end position="132"/>
    </location>
</feature>
<dbReference type="RefSeq" id="XP_013336564.1">
    <property type="nucleotide sequence ID" value="XM_013481110.1"/>
</dbReference>
<dbReference type="AlphaFoldDB" id="U6MBR3"/>
<keyword evidence="3" id="KW-1185">Reference proteome</keyword>
<reference evidence="2" key="1">
    <citation type="submission" date="2013-10" db="EMBL/GenBank/DDBJ databases">
        <title>Genomic analysis of the causative agents of coccidiosis in chickens.</title>
        <authorList>
            <person name="Reid A.J."/>
            <person name="Blake D."/>
            <person name="Billington K."/>
            <person name="Browne H."/>
            <person name="Dunn M."/>
            <person name="Hung S."/>
            <person name="Kawahara F."/>
            <person name="Miranda-Saavedra D."/>
            <person name="Mourier T."/>
            <person name="Nagra H."/>
            <person name="Otto T.D."/>
            <person name="Rawlings N."/>
            <person name="Sanchez A."/>
            <person name="Sanders M."/>
            <person name="Subramaniam C."/>
            <person name="Tay Y."/>
            <person name="Dear P."/>
            <person name="Doerig C."/>
            <person name="Gruber A."/>
            <person name="Parkinson J."/>
            <person name="Shirley M."/>
            <person name="Wan K.L."/>
            <person name="Berriman M."/>
            <person name="Tomley F."/>
            <person name="Pain A."/>
        </authorList>
    </citation>
    <scope>NUCLEOTIDE SEQUENCE [LARGE SCALE GENOMIC DNA]</scope>
    <source>
        <strain evidence="2">Weybridge</strain>
    </source>
</reference>
<dbReference type="VEuPathDB" id="ToxoDB:EMWEY_00025780"/>
<dbReference type="Proteomes" id="UP000030763">
    <property type="component" value="Unassembled WGS sequence"/>
</dbReference>
<evidence type="ECO:0000313" key="2">
    <source>
        <dbReference type="EMBL" id="CDJ59919.1"/>
    </source>
</evidence>
<evidence type="ECO:0000313" key="3">
    <source>
        <dbReference type="Proteomes" id="UP000030763"/>
    </source>
</evidence>
<dbReference type="EMBL" id="HG720984">
    <property type="protein sequence ID" value="CDJ59919.1"/>
    <property type="molecule type" value="Genomic_DNA"/>
</dbReference>
<feature type="region of interest" description="Disordered" evidence="1">
    <location>
        <begin position="1"/>
        <end position="21"/>
    </location>
</feature>